<keyword evidence="4 6" id="KW-0964">Secreted</keyword>
<dbReference type="Pfam" id="PF05938">
    <property type="entry name" value="Self-incomp_S1"/>
    <property type="match status" value="1"/>
</dbReference>
<keyword evidence="7" id="KW-1133">Transmembrane helix</keyword>
<feature type="transmembrane region" description="Helical" evidence="7">
    <location>
        <begin position="12"/>
        <end position="33"/>
    </location>
</feature>
<keyword evidence="3 6" id="KW-0713">Self-incompatibility</keyword>
<proteinExistence type="inferred from homology"/>
<evidence type="ECO:0000313" key="8">
    <source>
        <dbReference type="EMBL" id="KAK1424899.1"/>
    </source>
</evidence>
<evidence type="ECO:0000256" key="6">
    <source>
        <dbReference type="RuleBase" id="RU367044"/>
    </source>
</evidence>
<comment type="similarity">
    <text evidence="2 6">Belongs to the plant self-incompatibility (S1) protein family.</text>
</comment>
<keyword evidence="7" id="KW-0812">Transmembrane</keyword>
<reference evidence="8" key="1">
    <citation type="journal article" date="2023" name="bioRxiv">
        <title>Improved chromosome-level genome assembly for marigold (Tagetes erecta).</title>
        <authorList>
            <person name="Jiang F."/>
            <person name="Yuan L."/>
            <person name="Wang S."/>
            <person name="Wang H."/>
            <person name="Xu D."/>
            <person name="Wang A."/>
            <person name="Fan W."/>
        </authorList>
    </citation>
    <scope>NUCLEOTIDE SEQUENCE</scope>
    <source>
        <strain evidence="8">WSJ</strain>
        <tissue evidence="8">Leaf</tissue>
    </source>
</reference>
<gene>
    <name evidence="8" type="ORF">QVD17_20240</name>
</gene>
<evidence type="ECO:0000256" key="2">
    <source>
        <dbReference type="ARBA" id="ARBA00005581"/>
    </source>
</evidence>
<keyword evidence="5" id="KW-0732">Signal</keyword>
<dbReference type="GO" id="GO:0005576">
    <property type="term" value="C:extracellular region"/>
    <property type="evidence" value="ECO:0007669"/>
    <property type="project" value="UniProtKB-SubCell"/>
</dbReference>
<evidence type="ECO:0000256" key="5">
    <source>
        <dbReference type="ARBA" id="ARBA00022729"/>
    </source>
</evidence>
<protein>
    <recommendedName>
        <fullName evidence="6">S-protein homolog</fullName>
    </recommendedName>
</protein>
<sequence length="148" mass="17094">MRLTKAAGDGSMTAVVVTGMLQLLIMATLYHVASGKVTIQITNFIGYDDVLMIGCRSQDDDLGQHMLSYGQSTEWKFKPNFTKTTLFYCNARWKTDVMLHVHFDAYEYMRDNYGCGSDCRWLFTVNGVYAYNSKHDSWDFRFPWYSSL</sequence>
<evidence type="ECO:0000256" key="4">
    <source>
        <dbReference type="ARBA" id="ARBA00022525"/>
    </source>
</evidence>
<evidence type="ECO:0000313" key="9">
    <source>
        <dbReference type="Proteomes" id="UP001229421"/>
    </source>
</evidence>
<dbReference type="PANTHER" id="PTHR31232">
    <property type="match status" value="1"/>
</dbReference>
<keyword evidence="9" id="KW-1185">Reference proteome</keyword>
<dbReference type="PANTHER" id="PTHR31232:SF18">
    <property type="entry name" value="S-PROTEIN HOMOLOG"/>
    <property type="match status" value="1"/>
</dbReference>
<comment type="caution">
    <text evidence="8">The sequence shown here is derived from an EMBL/GenBank/DDBJ whole genome shotgun (WGS) entry which is preliminary data.</text>
</comment>
<dbReference type="EMBL" id="JAUHHV010000005">
    <property type="protein sequence ID" value="KAK1424899.1"/>
    <property type="molecule type" value="Genomic_DNA"/>
</dbReference>
<dbReference type="AlphaFoldDB" id="A0AAD8KLE2"/>
<keyword evidence="7" id="KW-0472">Membrane</keyword>
<dbReference type="InterPro" id="IPR010264">
    <property type="entry name" value="Self-incomp_S1"/>
</dbReference>
<organism evidence="8 9">
    <name type="scientific">Tagetes erecta</name>
    <name type="common">African marigold</name>
    <dbReference type="NCBI Taxonomy" id="13708"/>
    <lineage>
        <taxon>Eukaryota</taxon>
        <taxon>Viridiplantae</taxon>
        <taxon>Streptophyta</taxon>
        <taxon>Embryophyta</taxon>
        <taxon>Tracheophyta</taxon>
        <taxon>Spermatophyta</taxon>
        <taxon>Magnoliopsida</taxon>
        <taxon>eudicotyledons</taxon>
        <taxon>Gunneridae</taxon>
        <taxon>Pentapetalae</taxon>
        <taxon>asterids</taxon>
        <taxon>campanulids</taxon>
        <taxon>Asterales</taxon>
        <taxon>Asteraceae</taxon>
        <taxon>Asteroideae</taxon>
        <taxon>Heliantheae alliance</taxon>
        <taxon>Tageteae</taxon>
        <taxon>Tagetes</taxon>
    </lineage>
</organism>
<dbReference type="Proteomes" id="UP001229421">
    <property type="component" value="Unassembled WGS sequence"/>
</dbReference>
<evidence type="ECO:0000256" key="3">
    <source>
        <dbReference type="ARBA" id="ARBA00022471"/>
    </source>
</evidence>
<evidence type="ECO:0000256" key="1">
    <source>
        <dbReference type="ARBA" id="ARBA00004613"/>
    </source>
</evidence>
<dbReference type="GO" id="GO:0060320">
    <property type="term" value="P:rejection of self pollen"/>
    <property type="evidence" value="ECO:0007669"/>
    <property type="project" value="UniProtKB-KW"/>
</dbReference>
<evidence type="ECO:0000256" key="7">
    <source>
        <dbReference type="SAM" id="Phobius"/>
    </source>
</evidence>
<name>A0AAD8KLE2_TARER</name>
<accession>A0AAD8KLE2</accession>
<comment type="subcellular location">
    <subcellularLocation>
        <location evidence="1 6">Secreted</location>
    </subcellularLocation>
</comment>